<dbReference type="InterPro" id="IPR008138">
    <property type="entry name" value="SapB_2"/>
</dbReference>
<dbReference type="PROSITE" id="PS50015">
    <property type="entry name" value="SAP_B"/>
    <property type="match status" value="1"/>
</dbReference>
<dbReference type="SUPFAM" id="SSF47862">
    <property type="entry name" value="Saposin"/>
    <property type="match status" value="1"/>
</dbReference>
<feature type="signal peptide" evidence="2">
    <location>
        <begin position="1"/>
        <end position="22"/>
    </location>
</feature>
<dbReference type="Gene3D" id="1.10.225.10">
    <property type="entry name" value="Saposin-like"/>
    <property type="match status" value="1"/>
</dbReference>
<dbReference type="InterPro" id="IPR011001">
    <property type="entry name" value="Saposin-like"/>
</dbReference>
<dbReference type="Proteomes" id="UP000002277">
    <property type="component" value="Chromosome 2A"/>
</dbReference>
<evidence type="ECO:0000313" key="4">
    <source>
        <dbReference type="Ensembl" id="ENSPTRP00000083873.1"/>
    </source>
</evidence>
<dbReference type="InterPro" id="IPR038847">
    <property type="entry name" value="Granulysin-like"/>
</dbReference>
<accession>A0A2I3T3S6</accession>
<reference evidence="4" key="3">
    <citation type="submission" date="2025-09" db="UniProtKB">
        <authorList>
            <consortium name="Ensembl"/>
        </authorList>
    </citation>
    <scope>IDENTIFICATION</scope>
</reference>
<evidence type="ECO:0000256" key="2">
    <source>
        <dbReference type="SAM" id="SignalP"/>
    </source>
</evidence>
<dbReference type="VGNC" id="VGNC:267">
    <property type="gene designation" value="GNLY"/>
</dbReference>
<feature type="domain" description="Saposin B-type" evidence="3">
    <location>
        <begin position="73"/>
        <end position="129"/>
    </location>
</feature>
<proteinExistence type="predicted"/>
<organism evidence="4 5">
    <name type="scientific">Pan troglodytes</name>
    <name type="common">Chimpanzee</name>
    <dbReference type="NCBI Taxonomy" id="9598"/>
    <lineage>
        <taxon>Eukaryota</taxon>
        <taxon>Metazoa</taxon>
        <taxon>Chordata</taxon>
        <taxon>Craniata</taxon>
        <taxon>Vertebrata</taxon>
        <taxon>Euteleostomi</taxon>
        <taxon>Mammalia</taxon>
        <taxon>Eutheria</taxon>
        <taxon>Euarchontoglires</taxon>
        <taxon>Primates</taxon>
        <taxon>Haplorrhini</taxon>
        <taxon>Catarrhini</taxon>
        <taxon>Hominidae</taxon>
        <taxon>Pan</taxon>
    </lineage>
</organism>
<reference evidence="4 5" key="1">
    <citation type="journal article" date="2005" name="Nature">
        <title>Initial sequence of the chimpanzee genome and comparison with the human genome.</title>
        <authorList>
            <consortium name="Chimpanzee sequencing and analysis consortium"/>
        </authorList>
    </citation>
    <scope>NUCLEOTIDE SEQUENCE [LARGE SCALE GENOMIC DNA]</scope>
</reference>
<dbReference type="Pfam" id="PF03489">
    <property type="entry name" value="SapB_2"/>
    <property type="match status" value="1"/>
</dbReference>
<dbReference type="AlphaFoldDB" id="A0A2I3T3S6"/>
<protein>
    <submittedName>
        <fullName evidence="4">Granulysin</fullName>
    </submittedName>
</protein>
<dbReference type="EMBL" id="AACZ04063672">
    <property type="status" value="NOT_ANNOTATED_CDS"/>
    <property type="molecule type" value="Genomic_DNA"/>
</dbReference>
<gene>
    <name evidence="4 6" type="primary">GNLY</name>
</gene>
<dbReference type="Ensembl" id="ENSPTRT00000108425.1">
    <property type="protein sequence ID" value="ENSPTRP00000083873.1"/>
    <property type="gene ID" value="ENSPTRG00000012143.6"/>
</dbReference>
<dbReference type="PANTHER" id="PTHR15541:SF2">
    <property type="entry name" value="GRANULYSIN"/>
    <property type="match status" value="1"/>
</dbReference>
<sequence>MATWALLLLAATLLGNPGLVFSRLSPEYYDLARAHLRDEEKSCPCLAQEGPQVRLLAPSTPIARAAGTCRVAESVSNAATRMCRTGRSQWRDVCRNFMRRYQSRVTQGLVAGETAQQICEDLRLCIPSTGECRGDSRDTS</sequence>
<evidence type="ECO:0000313" key="5">
    <source>
        <dbReference type="Proteomes" id="UP000002277"/>
    </source>
</evidence>
<reference evidence="4" key="2">
    <citation type="submission" date="2025-08" db="UniProtKB">
        <authorList>
            <consortium name="Ensembl"/>
        </authorList>
    </citation>
    <scope>IDENTIFICATION</scope>
</reference>
<evidence type="ECO:0000313" key="6">
    <source>
        <dbReference type="VGNC" id="VGNC:267"/>
    </source>
</evidence>
<evidence type="ECO:0000259" key="3">
    <source>
        <dbReference type="PROSITE" id="PS50015"/>
    </source>
</evidence>
<keyword evidence="1" id="KW-1015">Disulfide bond</keyword>
<name>A0A2I3T3S6_PANTR</name>
<dbReference type="GO" id="GO:0042742">
    <property type="term" value="P:defense response to bacterium"/>
    <property type="evidence" value="ECO:0007669"/>
    <property type="project" value="InterPro"/>
</dbReference>
<dbReference type="GeneTree" id="ENSGT00390000002975"/>
<feature type="chain" id="PRO_5014111654" evidence="2">
    <location>
        <begin position="23"/>
        <end position="140"/>
    </location>
</feature>
<dbReference type="InterPro" id="IPR008139">
    <property type="entry name" value="SaposinB_dom"/>
</dbReference>
<keyword evidence="2" id="KW-0732">Signal</keyword>
<evidence type="ECO:0000256" key="1">
    <source>
        <dbReference type="ARBA" id="ARBA00023157"/>
    </source>
</evidence>
<dbReference type="Bgee" id="ENSPTRG00000012143">
    <property type="expression patterns" value="Expressed in spleen and 15 other cell types or tissues"/>
</dbReference>
<keyword evidence="5" id="KW-1185">Reference proteome</keyword>
<dbReference type="PANTHER" id="PTHR15541">
    <property type="entry name" value="GRANULYSIN RELATED"/>
    <property type="match status" value="1"/>
</dbReference>